<keyword evidence="4" id="KW-1185">Reference proteome</keyword>
<feature type="signal peptide" evidence="1">
    <location>
        <begin position="1"/>
        <end position="23"/>
    </location>
</feature>
<dbReference type="SUPFAM" id="SSF51322">
    <property type="entry name" value="Cyanovirin-N"/>
    <property type="match status" value="1"/>
</dbReference>
<accession>A0AAN6XNF2</accession>
<feature type="chain" id="PRO_5043036405" description="Cyanovirin-N domain-containing protein" evidence="1">
    <location>
        <begin position="24"/>
        <end position="173"/>
    </location>
</feature>
<dbReference type="EMBL" id="MU863904">
    <property type="protein sequence ID" value="KAK4201662.1"/>
    <property type="molecule type" value="Genomic_DNA"/>
</dbReference>
<organism evidence="3 4">
    <name type="scientific">Triangularia verruculosa</name>
    <dbReference type="NCBI Taxonomy" id="2587418"/>
    <lineage>
        <taxon>Eukaryota</taxon>
        <taxon>Fungi</taxon>
        <taxon>Dikarya</taxon>
        <taxon>Ascomycota</taxon>
        <taxon>Pezizomycotina</taxon>
        <taxon>Sordariomycetes</taxon>
        <taxon>Sordariomycetidae</taxon>
        <taxon>Sordariales</taxon>
        <taxon>Podosporaceae</taxon>
        <taxon>Triangularia</taxon>
    </lineage>
</organism>
<name>A0AAN6XNF2_9PEZI</name>
<feature type="domain" description="Cyanovirin-N" evidence="2">
    <location>
        <begin position="34"/>
        <end position="136"/>
    </location>
</feature>
<evidence type="ECO:0000313" key="4">
    <source>
        <dbReference type="Proteomes" id="UP001303160"/>
    </source>
</evidence>
<comment type="caution">
    <text evidence="3">The sequence shown here is derived from an EMBL/GenBank/DDBJ whole genome shotgun (WGS) entry which is preliminary data.</text>
</comment>
<dbReference type="Gene3D" id="2.30.60.10">
    <property type="entry name" value="Cyanovirin-N"/>
    <property type="match status" value="1"/>
</dbReference>
<dbReference type="AlphaFoldDB" id="A0AAN6XNF2"/>
<sequence>MFAPANLSAIWLLSLVVVPLATAQGTVFNKFHDFSKSCTNITLTSIGYLQADCQPLDLSKPPQTVGVDLNLCVGFDSAIKALDWSIYGKLSNDCKDCVLNTDSGAIMECVCEDESTHEIKNSTLDLDTGVGNYNGEVVCYATAPTTMSQLTTAFSTSIATTTTSGNITTTTGY</sequence>
<dbReference type="InterPro" id="IPR011058">
    <property type="entry name" value="Cyanovirin-N"/>
</dbReference>
<keyword evidence="1" id="KW-0732">Signal</keyword>
<reference evidence="3" key="2">
    <citation type="submission" date="2023-05" db="EMBL/GenBank/DDBJ databases">
        <authorList>
            <consortium name="Lawrence Berkeley National Laboratory"/>
            <person name="Steindorff A."/>
            <person name="Hensen N."/>
            <person name="Bonometti L."/>
            <person name="Westerberg I."/>
            <person name="Brannstrom I.O."/>
            <person name="Guillou S."/>
            <person name="Cros-Aarteil S."/>
            <person name="Calhoun S."/>
            <person name="Haridas S."/>
            <person name="Kuo A."/>
            <person name="Mondo S."/>
            <person name="Pangilinan J."/>
            <person name="Riley R."/>
            <person name="Labutti K."/>
            <person name="Andreopoulos B."/>
            <person name="Lipzen A."/>
            <person name="Chen C."/>
            <person name="Yanf M."/>
            <person name="Daum C."/>
            <person name="Ng V."/>
            <person name="Clum A."/>
            <person name="Ohm R."/>
            <person name="Martin F."/>
            <person name="Silar P."/>
            <person name="Natvig D."/>
            <person name="Lalanne C."/>
            <person name="Gautier V."/>
            <person name="Ament-Velasquez S.L."/>
            <person name="Kruys A."/>
            <person name="Hutchinson M.I."/>
            <person name="Powell A.J."/>
            <person name="Barry K."/>
            <person name="Miller A.N."/>
            <person name="Grigoriev I.V."/>
            <person name="Debuchy R."/>
            <person name="Gladieux P."/>
            <person name="Thoren M.H."/>
            <person name="Johannesson H."/>
        </authorList>
    </citation>
    <scope>NUCLEOTIDE SEQUENCE</scope>
    <source>
        <strain evidence="3">CBS 315.58</strain>
    </source>
</reference>
<proteinExistence type="predicted"/>
<gene>
    <name evidence="3" type="ORF">QBC40DRAFT_323521</name>
</gene>
<evidence type="ECO:0000259" key="2">
    <source>
        <dbReference type="Pfam" id="PF08881"/>
    </source>
</evidence>
<evidence type="ECO:0000256" key="1">
    <source>
        <dbReference type="SAM" id="SignalP"/>
    </source>
</evidence>
<reference evidence="3" key="1">
    <citation type="journal article" date="2023" name="Mol. Phylogenet. Evol.">
        <title>Genome-scale phylogeny and comparative genomics of the fungal order Sordariales.</title>
        <authorList>
            <person name="Hensen N."/>
            <person name="Bonometti L."/>
            <person name="Westerberg I."/>
            <person name="Brannstrom I.O."/>
            <person name="Guillou S."/>
            <person name="Cros-Aarteil S."/>
            <person name="Calhoun S."/>
            <person name="Haridas S."/>
            <person name="Kuo A."/>
            <person name="Mondo S."/>
            <person name="Pangilinan J."/>
            <person name="Riley R."/>
            <person name="LaButti K."/>
            <person name="Andreopoulos B."/>
            <person name="Lipzen A."/>
            <person name="Chen C."/>
            <person name="Yan M."/>
            <person name="Daum C."/>
            <person name="Ng V."/>
            <person name="Clum A."/>
            <person name="Steindorff A."/>
            <person name="Ohm R.A."/>
            <person name="Martin F."/>
            <person name="Silar P."/>
            <person name="Natvig D.O."/>
            <person name="Lalanne C."/>
            <person name="Gautier V."/>
            <person name="Ament-Velasquez S.L."/>
            <person name="Kruys A."/>
            <person name="Hutchinson M.I."/>
            <person name="Powell A.J."/>
            <person name="Barry K."/>
            <person name="Miller A.N."/>
            <person name="Grigoriev I.V."/>
            <person name="Debuchy R."/>
            <person name="Gladieux P."/>
            <person name="Hiltunen Thoren M."/>
            <person name="Johannesson H."/>
        </authorList>
    </citation>
    <scope>NUCLEOTIDE SEQUENCE</scope>
    <source>
        <strain evidence="3">CBS 315.58</strain>
    </source>
</reference>
<protein>
    <recommendedName>
        <fullName evidence="2">Cyanovirin-N domain-containing protein</fullName>
    </recommendedName>
</protein>
<dbReference type="Pfam" id="PF08881">
    <property type="entry name" value="CVNH"/>
    <property type="match status" value="1"/>
</dbReference>
<dbReference type="InterPro" id="IPR036673">
    <property type="entry name" value="Cyanovirin-N_sf"/>
</dbReference>
<dbReference type="Proteomes" id="UP001303160">
    <property type="component" value="Unassembled WGS sequence"/>
</dbReference>
<evidence type="ECO:0000313" key="3">
    <source>
        <dbReference type="EMBL" id="KAK4201662.1"/>
    </source>
</evidence>